<dbReference type="PANTHER" id="PTHR33646:SF6">
    <property type="entry name" value="TRANSMEMBRANE PROTEIN"/>
    <property type="match status" value="1"/>
</dbReference>
<dbReference type="CDD" id="cd00143">
    <property type="entry name" value="PP2Cc"/>
    <property type="match status" value="1"/>
</dbReference>
<evidence type="ECO:0000259" key="6">
    <source>
        <dbReference type="PROSITE" id="PS51746"/>
    </source>
</evidence>
<sequence length="656" mass="72289">MVEHTELLCAIVISIAFHLLHIVKKAFFLSLCFNTVAPSRPPPPLSWKLLEEPPVKRVKEASRETNEEISSKEISGESVLLKTEALIRKKNVNTSKLGRRPLRIVIPQSGTGGEAFGREEEDVGRDMEVEGTGYYLSSRRGTRHRMEDGYGVMTNIHGDPKQLGKNIVRAVEEVKKEEEDEEDRLMELAIKDGYLTTDKEFLTQGCGGCAATVLLKNGELHVANVGDCRVVMSRKGVADALTIDHRPGREDEQTRIRNSGGFVDCRNGVWRVQDSLGISRAIGDGNMKEWIISEPETRRLQLTPDSIPTELLTGSLLSLLRASSPSIPTPSILPPLASMEDIADLLDWELVGSDQSDNGKDIDVFIKANHFAFHSSCNSRPSTEEESDVGGVDSDNPSWEDPDSDSRILEDPRGQLGLIGEELRMQNSGDFWSDESSDGQRPLSDVEKVEELGRLGDPVAEMGSGTVDSRVEENDSATRSVEAVGGGDGVAVSESVKGEKVWWKVPVELLKFCIFRARPVWSISIAAAVLGIVMLGRKLHRMKQKRRKIALRIAVEDKMVVLVFELRCVHFYIDIINDTTSMIFLVGFDIGEALVTSSMCRASRFFCAAKMGSQFAARAARLNQAVSLVRRWPVIRPSLPAAGGASTHWATLPLSS</sequence>
<evidence type="ECO:0000256" key="5">
    <source>
        <dbReference type="SAM" id="Phobius"/>
    </source>
</evidence>
<dbReference type="Pfam" id="PF00481">
    <property type="entry name" value="PP2C"/>
    <property type="match status" value="1"/>
</dbReference>
<dbReference type="SMART" id="SM00332">
    <property type="entry name" value="PP2Cc"/>
    <property type="match status" value="1"/>
</dbReference>
<dbReference type="STRING" id="1088818.A0A2I0ANN4"/>
<keyword evidence="5" id="KW-0812">Transmembrane</keyword>
<dbReference type="InterPro" id="IPR001932">
    <property type="entry name" value="PPM-type_phosphatase-like_dom"/>
</dbReference>
<dbReference type="PANTHER" id="PTHR33646">
    <property type="entry name" value="GB|AAF00631.1"/>
    <property type="match status" value="1"/>
</dbReference>
<dbReference type="PROSITE" id="PS51746">
    <property type="entry name" value="PPM_2"/>
    <property type="match status" value="1"/>
</dbReference>
<keyword evidence="8" id="KW-1185">Reference proteome</keyword>
<evidence type="ECO:0000313" key="8">
    <source>
        <dbReference type="Proteomes" id="UP000236161"/>
    </source>
</evidence>
<accession>A0A2I0ANN4</accession>
<evidence type="ECO:0000256" key="1">
    <source>
        <dbReference type="ARBA" id="ARBA00013081"/>
    </source>
</evidence>
<evidence type="ECO:0000256" key="4">
    <source>
        <dbReference type="SAM" id="MobiDB-lite"/>
    </source>
</evidence>
<comment type="catalytic activity">
    <reaction evidence="3">
        <text>O-phospho-L-threonyl-[protein] + H2O = L-threonyl-[protein] + phosphate</text>
        <dbReference type="Rhea" id="RHEA:47004"/>
        <dbReference type="Rhea" id="RHEA-COMP:11060"/>
        <dbReference type="Rhea" id="RHEA-COMP:11605"/>
        <dbReference type="ChEBI" id="CHEBI:15377"/>
        <dbReference type="ChEBI" id="CHEBI:30013"/>
        <dbReference type="ChEBI" id="CHEBI:43474"/>
        <dbReference type="ChEBI" id="CHEBI:61977"/>
        <dbReference type="EC" id="3.1.3.16"/>
    </reaction>
</comment>
<evidence type="ECO:0000256" key="3">
    <source>
        <dbReference type="ARBA" id="ARBA00048336"/>
    </source>
</evidence>
<evidence type="ECO:0000256" key="2">
    <source>
        <dbReference type="ARBA" id="ARBA00047761"/>
    </source>
</evidence>
<dbReference type="EC" id="3.1.3.16" evidence="1"/>
<dbReference type="EMBL" id="KZ451969">
    <property type="protein sequence ID" value="PKA57171.1"/>
    <property type="molecule type" value="Genomic_DNA"/>
</dbReference>
<keyword evidence="5" id="KW-0472">Membrane</keyword>
<evidence type="ECO:0000313" key="7">
    <source>
        <dbReference type="EMBL" id="PKA57171.1"/>
    </source>
</evidence>
<dbReference type="GO" id="GO:0004722">
    <property type="term" value="F:protein serine/threonine phosphatase activity"/>
    <property type="evidence" value="ECO:0007669"/>
    <property type="project" value="UniProtKB-EC"/>
</dbReference>
<dbReference type="AlphaFoldDB" id="A0A2I0ANN4"/>
<dbReference type="Gene3D" id="3.60.40.10">
    <property type="entry name" value="PPM-type phosphatase domain"/>
    <property type="match status" value="1"/>
</dbReference>
<dbReference type="InterPro" id="IPR045883">
    <property type="entry name" value="At4g13530-like"/>
</dbReference>
<name>A0A2I0ANN4_9ASPA</name>
<feature type="transmembrane region" description="Helical" evidence="5">
    <location>
        <begin position="520"/>
        <end position="539"/>
    </location>
</feature>
<feature type="domain" description="PPM-type phosphatase" evidence="6">
    <location>
        <begin position="133"/>
        <end position="366"/>
    </location>
</feature>
<dbReference type="Proteomes" id="UP000236161">
    <property type="component" value="Unassembled WGS sequence"/>
</dbReference>
<comment type="catalytic activity">
    <reaction evidence="2">
        <text>O-phospho-L-seryl-[protein] + H2O = L-seryl-[protein] + phosphate</text>
        <dbReference type="Rhea" id="RHEA:20629"/>
        <dbReference type="Rhea" id="RHEA-COMP:9863"/>
        <dbReference type="Rhea" id="RHEA-COMP:11604"/>
        <dbReference type="ChEBI" id="CHEBI:15377"/>
        <dbReference type="ChEBI" id="CHEBI:29999"/>
        <dbReference type="ChEBI" id="CHEBI:43474"/>
        <dbReference type="ChEBI" id="CHEBI:83421"/>
        <dbReference type="EC" id="3.1.3.16"/>
    </reaction>
</comment>
<protein>
    <recommendedName>
        <fullName evidence="1">protein-serine/threonine phosphatase</fullName>
        <ecNumber evidence="1">3.1.3.16</ecNumber>
    </recommendedName>
</protein>
<dbReference type="InterPro" id="IPR036457">
    <property type="entry name" value="PPM-type-like_dom_sf"/>
</dbReference>
<dbReference type="SUPFAM" id="SSF81606">
    <property type="entry name" value="PP2C-like"/>
    <property type="match status" value="1"/>
</dbReference>
<dbReference type="OrthoDB" id="1931521at2759"/>
<gene>
    <name evidence="7" type="ORF">AXF42_Ash002475</name>
</gene>
<feature type="region of interest" description="Disordered" evidence="4">
    <location>
        <begin position="376"/>
        <end position="411"/>
    </location>
</feature>
<proteinExistence type="predicted"/>
<feature type="region of interest" description="Disordered" evidence="4">
    <location>
        <begin position="452"/>
        <end position="479"/>
    </location>
</feature>
<organism evidence="7 8">
    <name type="scientific">Apostasia shenzhenica</name>
    <dbReference type="NCBI Taxonomy" id="1088818"/>
    <lineage>
        <taxon>Eukaryota</taxon>
        <taxon>Viridiplantae</taxon>
        <taxon>Streptophyta</taxon>
        <taxon>Embryophyta</taxon>
        <taxon>Tracheophyta</taxon>
        <taxon>Spermatophyta</taxon>
        <taxon>Magnoliopsida</taxon>
        <taxon>Liliopsida</taxon>
        <taxon>Asparagales</taxon>
        <taxon>Orchidaceae</taxon>
        <taxon>Apostasioideae</taxon>
        <taxon>Apostasia</taxon>
    </lineage>
</organism>
<keyword evidence="5" id="KW-1133">Transmembrane helix</keyword>
<keyword evidence="7" id="KW-0378">Hydrolase</keyword>
<reference evidence="7 8" key="1">
    <citation type="journal article" date="2017" name="Nature">
        <title>The Apostasia genome and the evolution of orchids.</title>
        <authorList>
            <person name="Zhang G.Q."/>
            <person name="Liu K.W."/>
            <person name="Li Z."/>
            <person name="Lohaus R."/>
            <person name="Hsiao Y.Y."/>
            <person name="Niu S.C."/>
            <person name="Wang J.Y."/>
            <person name="Lin Y.C."/>
            <person name="Xu Q."/>
            <person name="Chen L.J."/>
            <person name="Yoshida K."/>
            <person name="Fujiwara S."/>
            <person name="Wang Z.W."/>
            <person name="Zhang Y.Q."/>
            <person name="Mitsuda N."/>
            <person name="Wang M."/>
            <person name="Liu G.H."/>
            <person name="Pecoraro L."/>
            <person name="Huang H.X."/>
            <person name="Xiao X.J."/>
            <person name="Lin M."/>
            <person name="Wu X.Y."/>
            <person name="Wu W.L."/>
            <person name="Chen Y.Y."/>
            <person name="Chang S.B."/>
            <person name="Sakamoto S."/>
            <person name="Ohme-Takagi M."/>
            <person name="Yagi M."/>
            <person name="Zeng S.J."/>
            <person name="Shen C.Y."/>
            <person name="Yeh C.M."/>
            <person name="Luo Y.B."/>
            <person name="Tsai W.C."/>
            <person name="Van de Peer Y."/>
            <person name="Liu Z.J."/>
        </authorList>
    </citation>
    <scope>NUCLEOTIDE SEQUENCE [LARGE SCALE GENOMIC DNA]</scope>
    <source>
        <strain evidence="8">cv. Shenzhen</strain>
        <tissue evidence="7">Stem</tissue>
    </source>
</reference>